<dbReference type="AlphaFoldDB" id="A0A1L7WPP2"/>
<feature type="transmembrane region" description="Helical" evidence="1">
    <location>
        <begin position="244"/>
        <end position="265"/>
    </location>
</feature>
<dbReference type="EMBL" id="FJOG01000005">
    <property type="protein sequence ID" value="CZR54736.1"/>
    <property type="molecule type" value="Genomic_DNA"/>
</dbReference>
<dbReference type="OrthoDB" id="2688021at2759"/>
<accession>A0A1L7WPP2</accession>
<keyword evidence="1" id="KW-0472">Membrane</keyword>
<evidence type="ECO:0000313" key="3">
    <source>
        <dbReference type="Proteomes" id="UP000184330"/>
    </source>
</evidence>
<organism evidence="2 3">
    <name type="scientific">Phialocephala subalpina</name>
    <dbReference type="NCBI Taxonomy" id="576137"/>
    <lineage>
        <taxon>Eukaryota</taxon>
        <taxon>Fungi</taxon>
        <taxon>Dikarya</taxon>
        <taxon>Ascomycota</taxon>
        <taxon>Pezizomycotina</taxon>
        <taxon>Leotiomycetes</taxon>
        <taxon>Helotiales</taxon>
        <taxon>Mollisiaceae</taxon>
        <taxon>Phialocephala</taxon>
        <taxon>Phialocephala fortinii species complex</taxon>
    </lineage>
</organism>
<evidence type="ECO:0000256" key="1">
    <source>
        <dbReference type="SAM" id="Phobius"/>
    </source>
</evidence>
<keyword evidence="1" id="KW-0812">Transmembrane</keyword>
<feature type="transmembrane region" description="Helical" evidence="1">
    <location>
        <begin position="6"/>
        <end position="24"/>
    </location>
</feature>
<sequence length="505" mass="56173">MVIAVAYLGAWAIFELHLFSIGIVSSTDCSTYSRSAIMNEGLPNSVETKGTSAISHGELFQSLDHPDDSIDLHFSVEKRLACVDVDSILSTSRPPLLPDFDRGETTKLLCICTLVVTWLIILVRATLGILSIFIVPTSSFLYPIQSSLKGGAALSFLMSALVALITNALVYIHGTSLRGDLFREGRLEYNTNLRLFTSTPKHAPNRWPANVVSILSLIMCYAASSQLFLILLEEEYIDHVFVNSITLLGLALGLLAKTSIATWIMHRSNKCMLSRNGFSIASKSMKPLLSQHSIRASNKSVGYVLGCLWTFSSIRLLWFIVLVPLSKHYFEEELFNGPWNFTLSWRDDDDHHMSSDAPWIALSESDSVSTPWAVALLLGILILAIAQELQTLGLHAAELAVNISRDESTWRAASSYAMGEYRALCIQSRLTLDIRANYSNEEGPGEEFHIYGFKMLYSRVFVYCIVTTGLAGFTTFIAYRNPRDPRPAAFGHYHTLADFDRQLDS</sequence>
<feature type="transmembrane region" description="Helical" evidence="1">
    <location>
        <begin position="460"/>
        <end position="479"/>
    </location>
</feature>
<dbReference type="Proteomes" id="UP000184330">
    <property type="component" value="Unassembled WGS sequence"/>
</dbReference>
<feature type="transmembrane region" description="Helical" evidence="1">
    <location>
        <begin position="301"/>
        <end position="325"/>
    </location>
</feature>
<keyword evidence="1" id="KW-1133">Transmembrane helix</keyword>
<evidence type="ECO:0000313" key="2">
    <source>
        <dbReference type="EMBL" id="CZR54736.1"/>
    </source>
</evidence>
<feature type="transmembrane region" description="Helical" evidence="1">
    <location>
        <begin position="368"/>
        <end position="386"/>
    </location>
</feature>
<protein>
    <submittedName>
        <fullName evidence="2">Uncharacterized protein</fullName>
    </submittedName>
</protein>
<gene>
    <name evidence="2" type="ORF">PAC_04620</name>
</gene>
<reference evidence="2 3" key="1">
    <citation type="submission" date="2016-03" db="EMBL/GenBank/DDBJ databases">
        <authorList>
            <person name="Ploux O."/>
        </authorList>
    </citation>
    <scope>NUCLEOTIDE SEQUENCE [LARGE SCALE GENOMIC DNA]</scope>
    <source>
        <strain evidence="2 3">UAMH 11012</strain>
    </source>
</reference>
<feature type="transmembrane region" description="Helical" evidence="1">
    <location>
        <begin position="211"/>
        <end position="232"/>
    </location>
</feature>
<name>A0A1L7WPP2_9HELO</name>
<feature type="transmembrane region" description="Helical" evidence="1">
    <location>
        <begin position="154"/>
        <end position="173"/>
    </location>
</feature>
<keyword evidence="3" id="KW-1185">Reference proteome</keyword>
<proteinExistence type="predicted"/>
<feature type="transmembrane region" description="Helical" evidence="1">
    <location>
        <begin position="108"/>
        <end position="134"/>
    </location>
</feature>